<dbReference type="InterPro" id="IPR005760">
    <property type="entry name" value="A/G_AdeGlyc_MutY"/>
</dbReference>
<dbReference type="EMBL" id="JACHWY010000002">
    <property type="protein sequence ID" value="MBB3047616.1"/>
    <property type="molecule type" value="Genomic_DNA"/>
</dbReference>
<keyword evidence="6" id="KW-0004">4Fe-4S</keyword>
<accession>A0A7W4W518</accession>
<comment type="catalytic activity">
    <reaction evidence="1 14">
        <text>Hydrolyzes free adenine bases from 7,8-dihydro-8-oxoguanine:adenine mismatched double-stranded DNA, leaving an apurinic site.</text>
        <dbReference type="EC" id="3.2.2.31"/>
    </reaction>
</comment>
<gene>
    <name evidence="16" type="ORF">FHR99_001882</name>
</gene>
<dbReference type="GO" id="GO:0046872">
    <property type="term" value="F:metal ion binding"/>
    <property type="evidence" value="ECO:0007669"/>
    <property type="project" value="UniProtKB-UniRule"/>
</dbReference>
<keyword evidence="11" id="KW-0411">Iron-sulfur</keyword>
<keyword evidence="7" id="KW-0479">Metal-binding</keyword>
<dbReference type="InterPro" id="IPR000445">
    <property type="entry name" value="HhH_motif"/>
</dbReference>
<dbReference type="FunFam" id="1.10.340.30:FF:000002">
    <property type="entry name" value="Adenine DNA glycosylase"/>
    <property type="match status" value="1"/>
</dbReference>
<feature type="domain" description="HhH-GPD" evidence="15">
    <location>
        <begin position="41"/>
        <end position="192"/>
    </location>
</feature>
<evidence type="ECO:0000256" key="1">
    <source>
        <dbReference type="ARBA" id="ARBA00000843"/>
    </source>
</evidence>
<dbReference type="InterPro" id="IPR003265">
    <property type="entry name" value="HhH-GPD_domain"/>
</dbReference>
<evidence type="ECO:0000256" key="10">
    <source>
        <dbReference type="ARBA" id="ARBA00023004"/>
    </source>
</evidence>
<dbReference type="NCBIfam" id="TIGR01084">
    <property type="entry name" value="mutY"/>
    <property type="match status" value="1"/>
</dbReference>
<dbReference type="Gene3D" id="1.10.340.30">
    <property type="entry name" value="Hypothetical protein, domain 2"/>
    <property type="match status" value="1"/>
</dbReference>
<dbReference type="Gene3D" id="1.10.1670.10">
    <property type="entry name" value="Helix-hairpin-Helix base-excision DNA repair enzymes (C-terminal)"/>
    <property type="match status" value="1"/>
</dbReference>
<dbReference type="GO" id="GO:0006284">
    <property type="term" value="P:base-excision repair"/>
    <property type="evidence" value="ECO:0007669"/>
    <property type="project" value="UniProtKB-UniRule"/>
</dbReference>
<dbReference type="InterPro" id="IPR044298">
    <property type="entry name" value="MIG/MutY"/>
</dbReference>
<dbReference type="PANTHER" id="PTHR42944:SF1">
    <property type="entry name" value="ADENINE DNA GLYCOSYLASE"/>
    <property type="match status" value="1"/>
</dbReference>
<protein>
    <recommendedName>
        <fullName evidence="5 14">Adenine DNA glycosylase</fullName>
        <ecNumber evidence="4 14">3.2.2.31</ecNumber>
    </recommendedName>
</protein>
<dbReference type="InterPro" id="IPR015797">
    <property type="entry name" value="NUDIX_hydrolase-like_dom_sf"/>
</dbReference>
<evidence type="ECO:0000259" key="15">
    <source>
        <dbReference type="SMART" id="SM00478"/>
    </source>
</evidence>
<evidence type="ECO:0000256" key="14">
    <source>
        <dbReference type="RuleBase" id="RU365096"/>
    </source>
</evidence>
<evidence type="ECO:0000313" key="17">
    <source>
        <dbReference type="Proteomes" id="UP000537130"/>
    </source>
</evidence>
<evidence type="ECO:0000256" key="8">
    <source>
        <dbReference type="ARBA" id="ARBA00022763"/>
    </source>
</evidence>
<dbReference type="CDD" id="cd00056">
    <property type="entry name" value="ENDO3c"/>
    <property type="match status" value="1"/>
</dbReference>
<dbReference type="InterPro" id="IPR011257">
    <property type="entry name" value="DNA_glycosylase"/>
</dbReference>
<dbReference type="Gene3D" id="3.90.79.10">
    <property type="entry name" value="Nucleoside Triphosphate Pyrophosphohydrolase"/>
    <property type="match status" value="1"/>
</dbReference>
<comment type="caution">
    <text evidence="16">The sequence shown here is derived from an EMBL/GenBank/DDBJ whole genome shotgun (WGS) entry which is preliminary data.</text>
</comment>
<evidence type="ECO:0000256" key="13">
    <source>
        <dbReference type="ARBA" id="ARBA00023295"/>
    </source>
</evidence>
<organism evidence="16 17">
    <name type="scientific">Litorivivens lipolytica</name>
    <dbReference type="NCBI Taxonomy" id="1524264"/>
    <lineage>
        <taxon>Bacteria</taxon>
        <taxon>Pseudomonadati</taxon>
        <taxon>Pseudomonadota</taxon>
        <taxon>Gammaproteobacteria</taxon>
        <taxon>Litorivivens</taxon>
    </lineage>
</organism>
<evidence type="ECO:0000313" key="16">
    <source>
        <dbReference type="EMBL" id="MBB3047616.1"/>
    </source>
</evidence>
<dbReference type="SMART" id="SM00478">
    <property type="entry name" value="ENDO3c"/>
    <property type="match status" value="1"/>
</dbReference>
<dbReference type="SUPFAM" id="SSF55811">
    <property type="entry name" value="Nudix"/>
    <property type="match status" value="1"/>
</dbReference>
<keyword evidence="13 14" id="KW-0326">Glycosidase</keyword>
<dbReference type="GO" id="GO:0000701">
    <property type="term" value="F:purine-specific mismatch base pair DNA N-glycosylase activity"/>
    <property type="evidence" value="ECO:0007669"/>
    <property type="project" value="UniProtKB-EC"/>
</dbReference>
<evidence type="ECO:0000256" key="9">
    <source>
        <dbReference type="ARBA" id="ARBA00022801"/>
    </source>
</evidence>
<keyword evidence="9 16" id="KW-0378">Hydrolase</keyword>
<keyword evidence="17" id="KW-1185">Reference proteome</keyword>
<evidence type="ECO:0000256" key="11">
    <source>
        <dbReference type="ARBA" id="ARBA00023014"/>
    </source>
</evidence>
<dbReference type="AlphaFoldDB" id="A0A7W4W518"/>
<dbReference type="GO" id="GO:0034039">
    <property type="term" value="F:8-oxo-7,8-dihydroguanine DNA N-glycosylase activity"/>
    <property type="evidence" value="ECO:0007669"/>
    <property type="project" value="TreeGrafter"/>
</dbReference>
<dbReference type="Pfam" id="PF00730">
    <property type="entry name" value="HhH-GPD"/>
    <property type="match status" value="1"/>
</dbReference>
<evidence type="ECO:0000256" key="5">
    <source>
        <dbReference type="ARBA" id="ARBA00022023"/>
    </source>
</evidence>
<comment type="function">
    <text evidence="2">Adenine glycosylase active on G-A mispairs. MutY also corrects error-prone DNA synthesis past GO lesions which are due to the oxidatively damaged form of guanine: 7,8-dihydro-8-oxoguanine (8-oxo-dGTP).</text>
</comment>
<dbReference type="SUPFAM" id="SSF48150">
    <property type="entry name" value="DNA-glycosylase"/>
    <property type="match status" value="1"/>
</dbReference>
<dbReference type="InterPro" id="IPR023170">
    <property type="entry name" value="HhH_base_excis_C"/>
</dbReference>
<dbReference type="Pfam" id="PF14815">
    <property type="entry name" value="NUDIX_4"/>
    <property type="match status" value="1"/>
</dbReference>
<reference evidence="16 17" key="1">
    <citation type="submission" date="2020-08" db="EMBL/GenBank/DDBJ databases">
        <title>Genomic Encyclopedia of Type Strains, Phase III (KMG-III): the genomes of soil and plant-associated and newly described type strains.</title>
        <authorList>
            <person name="Whitman W."/>
        </authorList>
    </citation>
    <scope>NUCLEOTIDE SEQUENCE [LARGE SCALE GENOMIC DNA]</scope>
    <source>
        <strain evidence="16 17">CECT 8654</strain>
    </source>
</reference>
<dbReference type="EC" id="3.2.2.31" evidence="4 14"/>
<keyword evidence="10 14" id="KW-0408">Iron</keyword>
<evidence type="ECO:0000256" key="12">
    <source>
        <dbReference type="ARBA" id="ARBA00023204"/>
    </source>
</evidence>
<dbReference type="NCBIfam" id="NF008132">
    <property type="entry name" value="PRK10880.1"/>
    <property type="match status" value="1"/>
</dbReference>
<dbReference type="InterPro" id="IPR004036">
    <property type="entry name" value="Endonuclease-III-like_CS2"/>
</dbReference>
<name>A0A7W4W518_9GAMM</name>
<keyword evidence="12" id="KW-0234">DNA repair</keyword>
<dbReference type="PROSITE" id="PS01155">
    <property type="entry name" value="ENDONUCLEASE_III_2"/>
    <property type="match status" value="1"/>
</dbReference>
<proteinExistence type="inferred from homology"/>
<dbReference type="GO" id="GO:0051539">
    <property type="term" value="F:4 iron, 4 sulfur cluster binding"/>
    <property type="evidence" value="ECO:0007669"/>
    <property type="project" value="UniProtKB-UniRule"/>
</dbReference>
<keyword evidence="8 14" id="KW-0227">DNA damage</keyword>
<dbReference type="Proteomes" id="UP000537130">
    <property type="component" value="Unassembled WGS sequence"/>
</dbReference>
<dbReference type="GO" id="GO:0032357">
    <property type="term" value="F:oxidized purine DNA binding"/>
    <property type="evidence" value="ECO:0007669"/>
    <property type="project" value="TreeGrafter"/>
</dbReference>
<dbReference type="GO" id="GO:0006298">
    <property type="term" value="P:mismatch repair"/>
    <property type="evidence" value="ECO:0007669"/>
    <property type="project" value="TreeGrafter"/>
</dbReference>
<evidence type="ECO:0000256" key="3">
    <source>
        <dbReference type="ARBA" id="ARBA00008343"/>
    </source>
</evidence>
<dbReference type="CDD" id="cd03431">
    <property type="entry name" value="NUDIX_DNA_Glycosylase_C-MutY"/>
    <property type="match status" value="1"/>
</dbReference>
<sequence>MAAVTPSFADRLLNWFDRHGRKDLPWQQDINPYRVWVSEIMLQQTQVNTVIPYYLAFMKSFPTAQRLARAPIDQVLHHWAGLGYYARARNLHKAAQFVVDELGGEFPDTVEEMEKLPGVGKSTAGAIISIAFKKRAPILDGNVKRVLARHRAIAGWPGEAATLKALWEASEATTPKKRPAAYSQAIMDLGATLCTRSKPDCDHCPVAEDCIAKAEGTQANFPGKKPKKALPVKAVQMLIIEAPGQQILLEQRPAQGIWGGLWSLPEVAIEESAEDAALQRFGVESKSKTMPVLRHTFSHYHLDIHPIHLKLASVPAQIMEGDQRLWYNSPSTPEVGLAAPVQKLLKQLIKK</sequence>
<comment type="similarity">
    <text evidence="3 14">Belongs to the Nth/MutY family.</text>
</comment>
<evidence type="ECO:0000256" key="4">
    <source>
        <dbReference type="ARBA" id="ARBA00012045"/>
    </source>
</evidence>
<dbReference type="RefSeq" id="WP_183410386.1">
    <property type="nucleotide sequence ID" value="NZ_JACHWY010000002.1"/>
</dbReference>
<dbReference type="Pfam" id="PF00633">
    <property type="entry name" value="HHH"/>
    <property type="match status" value="1"/>
</dbReference>
<dbReference type="GO" id="GO:0035485">
    <property type="term" value="F:adenine/guanine mispair binding"/>
    <property type="evidence" value="ECO:0007669"/>
    <property type="project" value="TreeGrafter"/>
</dbReference>
<dbReference type="InterPro" id="IPR029119">
    <property type="entry name" value="MutY_C"/>
</dbReference>
<comment type="cofactor">
    <cofactor evidence="14">
        <name>[4Fe-4S] cluster</name>
        <dbReference type="ChEBI" id="CHEBI:49883"/>
    </cofactor>
    <text evidence="14">Binds 1 [4Fe-4S] cluster.</text>
</comment>
<evidence type="ECO:0000256" key="6">
    <source>
        <dbReference type="ARBA" id="ARBA00022485"/>
    </source>
</evidence>
<evidence type="ECO:0000256" key="2">
    <source>
        <dbReference type="ARBA" id="ARBA00002933"/>
    </source>
</evidence>
<evidence type="ECO:0000256" key="7">
    <source>
        <dbReference type="ARBA" id="ARBA00022723"/>
    </source>
</evidence>
<dbReference type="PANTHER" id="PTHR42944">
    <property type="entry name" value="ADENINE DNA GLYCOSYLASE"/>
    <property type="match status" value="1"/>
</dbReference>